<evidence type="ECO:0000256" key="4">
    <source>
        <dbReference type="ARBA" id="ARBA00022801"/>
    </source>
</evidence>
<feature type="transmembrane region" description="Helical" evidence="8">
    <location>
        <begin position="111"/>
        <end position="129"/>
    </location>
</feature>
<evidence type="ECO:0000256" key="8">
    <source>
        <dbReference type="SAM" id="Phobius"/>
    </source>
</evidence>
<dbReference type="InterPro" id="IPR035952">
    <property type="entry name" value="Rhomboid-like_sf"/>
</dbReference>
<dbReference type="Pfam" id="PF01694">
    <property type="entry name" value="Rhomboid"/>
    <property type="match status" value="1"/>
</dbReference>
<dbReference type="InterPro" id="IPR022764">
    <property type="entry name" value="Peptidase_S54_rhomboid_dom"/>
</dbReference>
<dbReference type="SUPFAM" id="SSF144091">
    <property type="entry name" value="Rhomboid-like"/>
    <property type="match status" value="1"/>
</dbReference>
<feature type="transmembrane region" description="Helical" evidence="8">
    <location>
        <begin position="199"/>
        <end position="216"/>
    </location>
</feature>
<comment type="similarity">
    <text evidence="2">Belongs to the peptidase S54 family.</text>
</comment>
<comment type="caution">
    <text evidence="10">The sequence shown here is derived from an EMBL/GenBank/DDBJ whole genome shotgun (WGS) entry which is preliminary data.</text>
</comment>
<feature type="transmembrane region" description="Helical" evidence="8">
    <location>
        <begin position="16"/>
        <end position="34"/>
    </location>
</feature>
<dbReference type="InterPro" id="IPR050925">
    <property type="entry name" value="Rhomboid_protease_S54"/>
</dbReference>
<dbReference type="PANTHER" id="PTHR43731:SF14">
    <property type="entry name" value="PRESENILIN-ASSOCIATED RHOMBOID-LIKE PROTEIN, MITOCHONDRIAL"/>
    <property type="match status" value="1"/>
</dbReference>
<feature type="transmembrane region" description="Helical" evidence="8">
    <location>
        <begin position="80"/>
        <end position="99"/>
    </location>
</feature>
<feature type="domain" description="Peptidase S54 rhomboid" evidence="9">
    <location>
        <begin position="73"/>
        <end position="218"/>
    </location>
</feature>
<dbReference type="GO" id="GO:0008233">
    <property type="term" value="F:peptidase activity"/>
    <property type="evidence" value="ECO:0007669"/>
    <property type="project" value="UniProtKB-KW"/>
</dbReference>
<organism evidence="10 11">
    <name type="scientific">Aminobacter carboxidus</name>
    <dbReference type="NCBI Taxonomy" id="376165"/>
    <lineage>
        <taxon>Bacteria</taxon>
        <taxon>Pseudomonadati</taxon>
        <taxon>Pseudomonadota</taxon>
        <taxon>Alphaproteobacteria</taxon>
        <taxon>Hyphomicrobiales</taxon>
        <taxon>Phyllobacteriaceae</taxon>
        <taxon>Aminobacter</taxon>
    </lineage>
</organism>
<evidence type="ECO:0000256" key="2">
    <source>
        <dbReference type="ARBA" id="ARBA00009045"/>
    </source>
</evidence>
<evidence type="ECO:0000259" key="9">
    <source>
        <dbReference type="Pfam" id="PF01694"/>
    </source>
</evidence>
<protein>
    <submittedName>
        <fullName evidence="10">Rhomboid family intramembrane serine protease</fullName>
    </submittedName>
</protein>
<evidence type="ECO:0000313" key="11">
    <source>
        <dbReference type="Proteomes" id="UP000598227"/>
    </source>
</evidence>
<evidence type="ECO:0000256" key="7">
    <source>
        <dbReference type="SAM" id="MobiDB-lite"/>
    </source>
</evidence>
<gene>
    <name evidence="10" type="ORF">IHE39_24515</name>
</gene>
<dbReference type="EMBL" id="JACZEP010000010">
    <property type="protein sequence ID" value="MBE1207465.1"/>
    <property type="molecule type" value="Genomic_DNA"/>
</dbReference>
<evidence type="ECO:0000256" key="1">
    <source>
        <dbReference type="ARBA" id="ARBA00004141"/>
    </source>
</evidence>
<proteinExistence type="inferred from homology"/>
<comment type="subcellular location">
    <subcellularLocation>
        <location evidence="1">Membrane</location>
        <topology evidence="1">Multi-pass membrane protein</topology>
    </subcellularLocation>
</comment>
<name>A0ABR9GV19_9HYPH</name>
<keyword evidence="6 8" id="KW-0472">Membrane</keyword>
<dbReference type="GO" id="GO:0006508">
    <property type="term" value="P:proteolysis"/>
    <property type="evidence" value="ECO:0007669"/>
    <property type="project" value="UniProtKB-KW"/>
</dbReference>
<accession>A0ABR9GV19</accession>
<dbReference type="RefSeq" id="WP_192568291.1">
    <property type="nucleotide sequence ID" value="NZ_JACZEP010000010.1"/>
</dbReference>
<evidence type="ECO:0000256" key="6">
    <source>
        <dbReference type="ARBA" id="ARBA00023136"/>
    </source>
</evidence>
<evidence type="ECO:0000256" key="3">
    <source>
        <dbReference type="ARBA" id="ARBA00022692"/>
    </source>
</evidence>
<keyword evidence="3 8" id="KW-0812">Transmembrane</keyword>
<dbReference type="PANTHER" id="PTHR43731">
    <property type="entry name" value="RHOMBOID PROTEASE"/>
    <property type="match status" value="1"/>
</dbReference>
<feature type="transmembrane region" description="Helical" evidence="8">
    <location>
        <begin position="135"/>
        <end position="154"/>
    </location>
</feature>
<keyword evidence="4" id="KW-0378">Hydrolase</keyword>
<reference evidence="10 11" key="1">
    <citation type="submission" date="2020-09" db="EMBL/GenBank/DDBJ databases">
        <title>Draft Genome Sequence of Aminobacter carboxidus type strain DSM 1086, a soil Gram-negative carboxydobacterium.</title>
        <authorList>
            <person name="Turrini P."/>
            <person name="Tescari M."/>
            <person name="Artuso I."/>
            <person name="Lugli G.A."/>
            <person name="Frangipani E."/>
            <person name="Ventura M."/>
            <person name="Visca P."/>
        </authorList>
    </citation>
    <scope>NUCLEOTIDE SEQUENCE [LARGE SCALE GENOMIC DNA]</scope>
    <source>
        <strain evidence="10 11">DSM 1086</strain>
    </source>
</reference>
<feature type="transmembrane region" description="Helical" evidence="8">
    <location>
        <begin position="174"/>
        <end position="193"/>
    </location>
</feature>
<keyword evidence="11" id="KW-1185">Reference proteome</keyword>
<evidence type="ECO:0000256" key="5">
    <source>
        <dbReference type="ARBA" id="ARBA00022989"/>
    </source>
</evidence>
<dbReference type="Proteomes" id="UP000598227">
    <property type="component" value="Unassembled WGS sequence"/>
</dbReference>
<evidence type="ECO:0000313" key="10">
    <source>
        <dbReference type="EMBL" id="MBE1207465.1"/>
    </source>
</evidence>
<keyword evidence="5 8" id="KW-1133">Transmembrane helix</keyword>
<dbReference type="Gene3D" id="1.20.1540.10">
    <property type="entry name" value="Rhomboid-like"/>
    <property type="match status" value="1"/>
</dbReference>
<keyword evidence="10" id="KW-0645">Protease</keyword>
<sequence length="278" mass="29925">MFIPLYDSNHLRHIRLQYVTLGLIAINVVVYLLTSVGGEEFATAAVLGLGYIPSVVHDLAELSPDLIIIPEKFSYVTYSFLHGDIFHLGGNMLFLWVFGDNVEDALGHFRFLVFYLLCAAAGAFLHGFILPDSQMPLIGASGAIAGIVAAYLILYPRVKVWVLAFARIPLRIPAWIPLVLWVCFQFLMIAIGGDDEVSWAAHVGGIVAGALLVLVLRRSEVPLFADAEEAVPGAGKAAAPAMPEPATAEPPTAQPTTQPSAQTPGQTPGQPGTRWGRQ</sequence>
<feature type="region of interest" description="Disordered" evidence="7">
    <location>
        <begin position="235"/>
        <end position="278"/>
    </location>
</feature>